<keyword evidence="5" id="KW-0862">Zinc</keyword>
<evidence type="ECO:0000313" key="11">
    <source>
        <dbReference type="Proteomes" id="UP000694843"/>
    </source>
</evidence>
<protein>
    <submittedName>
        <fullName evidence="12">Zinc finger protein Aiolos</fullName>
    </submittedName>
</protein>
<evidence type="ECO:0000256" key="7">
    <source>
        <dbReference type="ARBA" id="ARBA00037948"/>
    </source>
</evidence>
<dbReference type="GO" id="GO:0008270">
    <property type="term" value="F:zinc ion binding"/>
    <property type="evidence" value="ECO:0007669"/>
    <property type="project" value="UniProtKB-KW"/>
</dbReference>
<comment type="similarity">
    <text evidence="7">Belongs to the snail C2H2-type zinc-finger protein family.</text>
</comment>
<sequence length="507" mass="56687">MPPKRAKLAIDGNSAQKATMTTRGKKISLHHILGIWSGFIPNCQCEKCNELQPVASSSSVESTPQLPLLHQTSKKSARSDSEIIKLAEIEKIEPITDEPDPIYFNSNGSEDDSSNIESIDGNTNSNNNVDPYLHAKVPLAKDAKIDSNENSLATDNVSEDDLGIEVANAEFDIDHDSDNVYTAFRRNVDDPLNYVECSVCFKKIKESSMKQHFKTHSGVRPHRCDICGTYFTRRGDVCRHKRVVHGKVRPYVCRKCNKKFPDRTLLVSHLVNHDKTTFYECSVCNFKFGRREYFDNHIRFIHPSAEQVNPSSVAEDAVEIQLKELEEEDEITGANTVASAIRNAELSAKTYKQMPEIKATDICKDLTDFSAPIPLMQLQTVSKDSGKDEDLVGKILNAAVAQATNTLSNLAAVNPARTSFKSNKRNNKYGGQSPLEIIVKVSMNGTMRRFILQIQGEEEFDLQSAEGMDLIVKLINELGEDKGQVDGPIQIELYKPPRRFLLLKPIT</sequence>
<keyword evidence="11" id="KW-1185">Reference proteome</keyword>
<dbReference type="InterPro" id="IPR050527">
    <property type="entry name" value="Snail/Krueppel_Znf"/>
</dbReference>
<accession>A0A8B7NV18</accession>
<evidence type="ECO:0000256" key="2">
    <source>
        <dbReference type="ARBA" id="ARBA00022723"/>
    </source>
</evidence>
<evidence type="ECO:0000313" key="12">
    <source>
        <dbReference type="RefSeq" id="XP_018017588.1"/>
    </source>
</evidence>
<dbReference type="SUPFAM" id="SSF57667">
    <property type="entry name" value="beta-beta-alpha zinc fingers"/>
    <property type="match status" value="2"/>
</dbReference>
<dbReference type="GeneID" id="108674184"/>
<dbReference type="GO" id="GO:0000978">
    <property type="term" value="F:RNA polymerase II cis-regulatory region sequence-specific DNA binding"/>
    <property type="evidence" value="ECO:0007669"/>
    <property type="project" value="TreeGrafter"/>
</dbReference>
<evidence type="ECO:0000256" key="3">
    <source>
        <dbReference type="ARBA" id="ARBA00022737"/>
    </source>
</evidence>
<dbReference type="PANTHER" id="PTHR24388:SF54">
    <property type="entry name" value="PROTEIN ESCARGOT"/>
    <property type="match status" value="1"/>
</dbReference>
<dbReference type="RefSeq" id="XP_018017588.1">
    <property type="nucleotide sequence ID" value="XM_018162099.2"/>
</dbReference>
<feature type="domain" description="C2H2-type" evidence="10">
    <location>
        <begin position="222"/>
        <end position="250"/>
    </location>
</feature>
<dbReference type="GO" id="GO:0000981">
    <property type="term" value="F:DNA-binding transcription factor activity, RNA polymerase II-specific"/>
    <property type="evidence" value="ECO:0007669"/>
    <property type="project" value="TreeGrafter"/>
</dbReference>
<dbReference type="Proteomes" id="UP000694843">
    <property type="component" value="Unplaced"/>
</dbReference>
<dbReference type="PANTHER" id="PTHR24388">
    <property type="entry name" value="ZINC FINGER PROTEIN"/>
    <property type="match status" value="1"/>
</dbReference>
<evidence type="ECO:0000256" key="9">
    <source>
        <dbReference type="SAM" id="MobiDB-lite"/>
    </source>
</evidence>
<dbReference type="SMART" id="SM00355">
    <property type="entry name" value="ZnF_C2H2"/>
    <property type="match status" value="4"/>
</dbReference>
<dbReference type="KEGG" id="hazt:108674184"/>
<dbReference type="PROSITE" id="PS00028">
    <property type="entry name" value="ZINC_FINGER_C2H2_1"/>
    <property type="match status" value="3"/>
</dbReference>
<comment type="subcellular location">
    <subcellularLocation>
        <location evidence="1">Nucleus</location>
    </subcellularLocation>
</comment>
<dbReference type="Pfam" id="PF00096">
    <property type="entry name" value="zf-C2H2"/>
    <property type="match status" value="2"/>
</dbReference>
<evidence type="ECO:0000259" key="10">
    <source>
        <dbReference type="PROSITE" id="PS50157"/>
    </source>
</evidence>
<gene>
    <name evidence="12" type="primary">LOC108674184</name>
</gene>
<name>A0A8B7NV18_HYAAZ</name>
<evidence type="ECO:0000256" key="6">
    <source>
        <dbReference type="ARBA" id="ARBA00023242"/>
    </source>
</evidence>
<evidence type="ECO:0000256" key="5">
    <source>
        <dbReference type="ARBA" id="ARBA00022833"/>
    </source>
</evidence>
<proteinExistence type="inferred from homology"/>
<feature type="region of interest" description="Disordered" evidence="9">
    <location>
        <begin position="97"/>
        <end position="130"/>
    </location>
</feature>
<evidence type="ECO:0000256" key="1">
    <source>
        <dbReference type="ARBA" id="ARBA00004123"/>
    </source>
</evidence>
<evidence type="ECO:0000256" key="8">
    <source>
        <dbReference type="PROSITE-ProRule" id="PRU00042"/>
    </source>
</evidence>
<keyword evidence="2" id="KW-0479">Metal-binding</keyword>
<reference evidence="12" key="1">
    <citation type="submission" date="2025-08" db="UniProtKB">
        <authorList>
            <consortium name="RefSeq"/>
        </authorList>
    </citation>
    <scope>IDENTIFICATION</scope>
    <source>
        <tissue evidence="12">Whole organism</tissue>
    </source>
</reference>
<dbReference type="GO" id="GO:0005634">
    <property type="term" value="C:nucleus"/>
    <property type="evidence" value="ECO:0007669"/>
    <property type="project" value="UniProtKB-SubCell"/>
</dbReference>
<dbReference type="AlphaFoldDB" id="A0A8B7NV18"/>
<feature type="domain" description="C2H2-type" evidence="10">
    <location>
        <begin position="251"/>
        <end position="273"/>
    </location>
</feature>
<dbReference type="InterPro" id="IPR036236">
    <property type="entry name" value="Znf_C2H2_sf"/>
</dbReference>
<dbReference type="PROSITE" id="PS50157">
    <property type="entry name" value="ZINC_FINGER_C2H2_2"/>
    <property type="match status" value="3"/>
</dbReference>
<organism evidence="11 12">
    <name type="scientific">Hyalella azteca</name>
    <name type="common">Amphipod</name>
    <dbReference type="NCBI Taxonomy" id="294128"/>
    <lineage>
        <taxon>Eukaryota</taxon>
        <taxon>Metazoa</taxon>
        <taxon>Ecdysozoa</taxon>
        <taxon>Arthropoda</taxon>
        <taxon>Crustacea</taxon>
        <taxon>Multicrustacea</taxon>
        <taxon>Malacostraca</taxon>
        <taxon>Eumalacostraca</taxon>
        <taxon>Peracarida</taxon>
        <taxon>Amphipoda</taxon>
        <taxon>Senticaudata</taxon>
        <taxon>Talitrida</taxon>
        <taxon>Talitroidea</taxon>
        <taxon>Hyalellidae</taxon>
        <taxon>Hyalella</taxon>
    </lineage>
</organism>
<dbReference type="OrthoDB" id="4748970at2759"/>
<dbReference type="InterPro" id="IPR013087">
    <property type="entry name" value="Znf_C2H2_type"/>
</dbReference>
<keyword evidence="3" id="KW-0677">Repeat</keyword>
<keyword evidence="6" id="KW-0539">Nucleus</keyword>
<dbReference type="Gene3D" id="3.30.160.60">
    <property type="entry name" value="Classic Zinc Finger"/>
    <property type="match status" value="2"/>
</dbReference>
<feature type="domain" description="C2H2-type" evidence="10">
    <location>
        <begin position="279"/>
        <end position="307"/>
    </location>
</feature>
<evidence type="ECO:0000256" key="4">
    <source>
        <dbReference type="ARBA" id="ARBA00022771"/>
    </source>
</evidence>
<keyword evidence="4 8" id="KW-0863">Zinc-finger</keyword>